<name>C5FHF6_ARTOC</name>
<evidence type="ECO:0000313" key="2">
    <source>
        <dbReference type="EMBL" id="EEQ28696.1"/>
    </source>
</evidence>
<dbReference type="eggNOG" id="ENOG502SCMH">
    <property type="taxonomic scope" value="Eukaryota"/>
</dbReference>
<proteinExistence type="predicted"/>
<dbReference type="InterPro" id="IPR003615">
    <property type="entry name" value="HNH_nuc"/>
</dbReference>
<feature type="domain" description="HNH nuclease" evidence="1">
    <location>
        <begin position="200"/>
        <end position="276"/>
    </location>
</feature>
<keyword evidence="3" id="KW-1185">Reference proteome</keyword>
<dbReference type="OMA" id="HNRCVIS"/>
<dbReference type="EMBL" id="DS995702">
    <property type="protein sequence ID" value="EEQ28696.1"/>
    <property type="molecule type" value="Genomic_DNA"/>
</dbReference>
<dbReference type="RefSeq" id="XP_002848581.1">
    <property type="nucleotide sequence ID" value="XM_002848535.1"/>
</dbReference>
<protein>
    <recommendedName>
        <fullName evidence="1">HNH nuclease domain-containing protein</fullName>
    </recommendedName>
</protein>
<evidence type="ECO:0000259" key="1">
    <source>
        <dbReference type="Pfam" id="PF13391"/>
    </source>
</evidence>
<accession>C5FHF6</accession>
<organism evidence="2 3">
    <name type="scientific">Arthroderma otae (strain ATCC MYA-4605 / CBS 113480)</name>
    <name type="common">Microsporum canis</name>
    <dbReference type="NCBI Taxonomy" id="554155"/>
    <lineage>
        <taxon>Eukaryota</taxon>
        <taxon>Fungi</taxon>
        <taxon>Dikarya</taxon>
        <taxon>Ascomycota</taxon>
        <taxon>Pezizomycotina</taxon>
        <taxon>Eurotiomycetes</taxon>
        <taxon>Eurotiomycetidae</taxon>
        <taxon>Onygenales</taxon>
        <taxon>Arthrodermataceae</taxon>
        <taxon>Microsporum</taxon>
    </lineage>
</organism>
<gene>
    <name evidence="2" type="ORF">MCYG_01515</name>
</gene>
<dbReference type="Proteomes" id="UP000002035">
    <property type="component" value="Unassembled WGS sequence"/>
</dbReference>
<dbReference type="Pfam" id="PF13391">
    <property type="entry name" value="HNH_2"/>
    <property type="match status" value="1"/>
</dbReference>
<dbReference type="HOGENOM" id="CLU_043858_1_1_1"/>
<dbReference type="AlphaFoldDB" id="C5FHF6"/>
<dbReference type="STRING" id="554155.C5FHF6"/>
<reference evidence="3" key="1">
    <citation type="journal article" date="2012" name="MBio">
        <title>Comparative genome analysis of Trichophyton rubrum and related dermatophytes reveals candidate genes involved in infection.</title>
        <authorList>
            <person name="Martinez D.A."/>
            <person name="Oliver B.G."/>
            <person name="Graeser Y."/>
            <person name="Goldberg J.M."/>
            <person name="Li W."/>
            <person name="Martinez-Rossi N.M."/>
            <person name="Monod M."/>
            <person name="Shelest E."/>
            <person name="Barton R.C."/>
            <person name="Birch E."/>
            <person name="Brakhage A.A."/>
            <person name="Chen Z."/>
            <person name="Gurr S.J."/>
            <person name="Heiman D."/>
            <person name="Heitman J."/>
            <person name="Kosti I."/>
            <person name="Rossi A."/>
            <person name="Saif S."/>
            <person name="Samalova M."/>
            <person name="Saunders C.W."/>
            <person name="Shea T."/>
            <person name="Summerbell R.C."/>
            <person name="Xu J."/>
            <person name="Young S."/>
            <person name="Zeng Q."/>
            <person name="Birren B.W."/>
            <person name="Cuomo C.A."/>
            <person name="White T.C."/>
        </authorList>
    </citation>
    <scope>NUCLEOTIDE SEQUENCE [LARGE SCALE GENOMIC DNA]</scope>
    <source>
        <strain evidence="3">ATCC MYA-4605 / CBS 113480</strain>
    </source>
</reference>
<sequence length="371" mass="41403">MAGHRHQSSLEGVINFSALDSLSAEVRSQATCRFYSIVEYCRAEELATGSRLTYSHALLIRCTYEYSRSEASKDRFLRAFFESMRMDIAIGKDPDFTSQGNQLRENLTAFAEFLLDNFFIPLKVPGRRTPQPSPAHLSVFERIQGAHEYIPTPERISALRRACLVRDHHRCVISRRFDRKEAVSRLERLGDDAKDDDGNQLLGEEFDVLEVAHIIPHSLTQSDANGELSDSKKAALAILSMLDCDVSHLIDGVNIDRPFNAMSLTPNYHDAFGSFKVESFLHPAVLSSLPVTRELYVIEDRSIDPPLPRLLALHRAIAQILKMSAAGEYIDKILRDMEDPGTSSGGSTELGRIVTLRMGGWLDGAVSVPVV</sequence>
<dbReference type="OrthoDB" id="2104739at2759"/>
<evidence type="ECO:0000313" key="3">
    <source>
        <dbReference type="Proteomes" id="UP000002035"/>
    </source>
</evidence>
<dbReference type="GeneID" id="9230719"/>
<dbReference type="VEuPathDB" id="FungiDB:MCYG_01515"/>